<dbReference type="EMBL" id="JXBZ01000013">
    <property type="protein sequence ID" value="KJY48164.1"/>
    <property type="molecule type" value="Genomic_DNA"/>
</dbReference>
<evidence type="ECO:0000256" key="1">
    <source>
        <dbReference type="ARBA" id="ARBA00012928"/>
    </source>
</evidence>
<dbReference type="EC" id="2.3.1.286" evidence="1"/>
<dbReference type="OrthoDB" id="9800582at2"/>
<dbReference type="AlphaFoldDB" id="A0A0F4KQ84"/>
<keyword evidence="4" id="KW-0862">Zinc</keyword>
<dbReference type="Proteomes" id="UP000033695">
    <property type="component" value="Unassembled WGS sequence"/>
</dbReference>
<feature type="binding site" evidence="4">
    <location>
        <position position="174"/>
    </location>
    <ligand>
        <name>Zn(2+)</name>
        <dbReference type="ChEBI" id="CHEBI:29105"/>
    </ligand>
</feature>
<evidence type="ECO:0000256" key="4">
    <source>
        <dbReference type="PROSITE-ProRule" id="PRU00236"/>
    </source>
</evidence>
<organism evidence="6 7">
    <name type="scientific">Bombilactobacillus mellis</name>
    <dbReference type="NCBI Taxonomy" id="1218508"/>
    <lineage>
        <taxon>Bacteria</taxon>
        <taxon>Bacillati</taxon>
        <taxon>Bacillota</taxon>
        <taxon>Bacilli</taxon>
        <taxon>Lactobacillales</taxon>
        <taxon>Lactobacillaceae</taxon>
        <taxon>Bombilactobacillus</taxon>
    </lineage>
</organism>
<sequence>MLLMLLRKYLRIVNNIDIENIDFLCQKIQQAKHLVAFTGAGASTDSGIPDLDGINEILKKDGLFSYLHFHMGVFGLLNSNFAINNPVEFYRLYRKTFFKPYAVPNSTHNVLSQLESMGILKSLITMNIDTLHQKAGSQKVIEYWGNMRLNRCCKCNKEYDWDLASYDQNKIPLCAACGSIIVPEFILRNLATYPKAVQQGEEAIKNSDVLIAVGTRRSFSASDNKGMIFVINNKDSFHNSDKNVINIQGNANEVFKLIEKRLKNIRG</sequence>
<dbReference type="InterPro" id="IPR026591">
    <property type="entry name" value="Sirtuin_cat_small_dom_sf"/>
</dbReference>
<dbReference type="Gene3D" id="3.40.50.1220">
    <property type="entry name" value="TPP-binding domain"/>
    <property type="match status" value="1"/>
</dbReference>
<evidence type="ECO:0000259" key="5">
    <source>
        <dbReference type="PROSITE" id="PS50305"/>
    </source>
</evidence>
<dbReference type="InterPro" id="IPR003000">
    <property type="entry name" value="Sirtuin"/>
</dbReference>
<evidence type="ECO:0000256" key="2">
    <source>
        <dbReference type="ARBA" id="ARBA00022679"/>
    </source>
</evidence>
<comment type="caution">
    <text evidence="4">Lacks conserved residue(s) required for the propagation of feature annotation.</text>
</comment>
<dbReference type="PANTHER" id="PTHR11085:SF10">
    <property type="entry name" value="NAD-DEPENDENT PROTEIN DEACYLASE SIRTUIN-5, MITOCHONDRIAL-RELATED"/>
    <property type="match status" value="1"/>
</dbReference>
<protein>
    <recommendedName>
        <fullName evidence="1">protein acetyllysine N-acetyltransferase</fullName>
        <ecNumber evidence="1">2.3.1.286</ecNumber>
    </recommendedName>
</protein>
<evidence type="ECO:0000313" key="6">
    <source>
        <dbReference type="EMBL" id="KJY48164.1"/>
    </source>
</evidence>
<dbReference type="GO" id="GO:0017136">
    <property type="term" value="F:histone deacetylase activity, NAD-dependent"/>
    <property type="evidence" value="ECO:0007669"/>
    <property type="project" value="TreeGrafter"/>
</dbReference>
<reference evidence="6 7" key="1">
    <citation type="submission" date="2014-12" db="EMBL/GenBank/DDBJ databases">
        <title>Comparative genomics of the lactic acid bacteria isolated from the honey bee gut.</title>
        <authorList>
            <person name="Ellegaard K.M."/>
            <person name="Tamarit D."/>
            <person name="Javelind E."/>
            <person name="Olofsson T."/>
            <person name="Andersson S.G."/>
            <person name="Vasquez A."/>
        </authorList>
    </citation>
    <scope>NUCLEOTIDE SEQUENCE [LARGE SCALE GENOMIC DNA]</scope>
    <source>
        <strain evidence="6 7">Hon2</strain>
    </source>
</reference>
<name>A0A0F4KQ84_9LACO</name>
<keyword evidence="7" id="KW-1185">Reference proteome</keyword>
<proteinExistence type="predicted"/>
<feature type="binding site" evidence="4">
    <location>
        <position position="155"/>
    </location>
    <ligand>
        <name>Zn(2+)</name>
        <dbReference type="ChEBI" id="CHEBI:29105"/>
    </ligand>
</feature>
<dbReference type="InterPro" id="IPR026590">
    <property type="entry name" value="Ssirtuin_cat_dom"/>
</dbReference>
<dbReference type="Gene3D" id="3.30.1600.10">
    <property type="entry name" value="SIR2/SIRT2 'Small Domain"/>
    <property type="match status" value="1"/>
</dbReference>
<dbReference type="GO" id="GO:0046872">
    <property type="term" value="F:metal ion binding"/>
    <property type="evidence" value="ECO:0007669"/>
    <property type="project" value="UniProtKB-KW"/>
</dbReference>
<dbReference type="SUPFAM" id="SSF52467">
    <property type="entry name" value="DHS-like NAD/FAD-binding domain"/>
    <property type="match status" value="1"/>
</dbReference>
<dbReference type="InterPro" id="IPR029035">
    <property type="entry name" value="DHS-like_NAD/FAD-binding_dom"/>
</dbReference>
<feature type="domain" description="Deacetylase sirtuin-type" evidence="5">
    <location>
        <begin position="14"/>
        <end position="267"/>
    </location>
</feature>
<keyword evidence="2" id="KW-0808">Transferase</keyword>
<comment type="caution">
    <text evidence="6">The sequence shown here is derived from an EMBL/GenBank/DDBJ whole genome shotgun (WGS) entry which is preliminary data.</text>
</comment>
<dbReference type="HOGENOM" id="CLU_023643_3_0_9"/>
<dbReference type="PANTHER" id="PTHR11085">
    <property type="entry name" value="NAD-DEPENDENT PROTEIN DEACYLASE SIRTUIN-5, MITOCHONDRIAL-RELATED"/>
    <property type="match status" value="1"/>
</dbReference>
<dbReference type="Pfam" id="PF02146">
    <property type="entry name" value="SIR2"/>
    <property type="match status" value="1"/>
</dbReference>
<dbReference type="PROSITE" id="PS50305">
    <property type="entry name" value="SIRTUIN"/>
    <property type="match status" value="1"/>
</dbReference>
<dbReference type="GO" id="GO:0070403">
    <property type="term" value="F:NAD+ binding"/>
    <property type="evidence" value="ECO:0007669"/>
    <property type="project" value="InterPro"/>
</dbReference>
<keyword evidence="4" id="KW-0479">Metal-binding</keyword>
<evidence type="ECO:0000313" key="7">
    <source>
        <dbReference type="Proteomes" id="UP000033695"/>
    </source>
</evidence>
<dbReference type="PATRIC" id="fig|1218508.4.peg.1615"/>
<gene>
    <name evidence="6" type="ORF">JG29_08510</name>
</gene>
<dbReference type="InterPro" id="IPR050134">
    <property type="entry name" value="NAD-dep_sirtuin_deacylases"/>
</dbReference>
<accession>A0A0F4KQ84</accession>
<keyword evidence="3" id="KW-0520">NAD</keyword>
<feature type="binding site" evidence="4">
    <location>
        <position position="177"/>
    </location>
    <ligand>
        <name>Zn(2+)</name>
        <dbReference type="ChEBI" id="CHEBI:29105"/>
    </ligand>
</feature>
<feature type="binding site" evidence="4">
    <location>
        <position position="152"/>
    </location>
    <ligand>
        <name>Zn(2+)</name>
        <dbReference type="ChEBI" id="CHEBI:29105"/>
    </ligand>
</feature>
<dbReference type="STRING" id="1218508.JG29_08510"/>
<evidence type="ECO:0000256" key="3">
    <source>
        <dbReference type="ARBA" id="ARBA00023027"/>
    </source>
</evidence>